<organism evidence="2 3">
    <name type="scientific">Enterococcus cecorum</name>
    <dbReference type="NCBI Taxonomy" id="44008"/>
    <lineage>
        <taxon>Bacteria</taxon>
        <taxon>Bacillati</taxon>
        <taxon>Bacillota</taxon>
        <taxon>Bacilli</taxon>
        <taxon>Lactobacillales</taxon>
        <taxon>Enterococcaceae</taxon>
        <taxon>Enterococcus</taxon>
    </lineage>
</organism>
<dbReference type="EMBL" id="NFLC01000013">
    <property type="protein sequence ID" value="OUQ10096.1"/>
    <property type="molecule type" value="Genomic_DNA"/>
</dbReference>
<dbReference type="AlphaFoldDB" id="A0A1Y4QXN1"/>
<protein>
    <recommendedName>
        <fullName evidence="1">FRG domain-containing protein</fullName>
    </recommendedName>
</protein>
<evidence type="ECO:0000313" key="2">
    <source>
        <dbReference type="EMBL" id="OUQ10096.1"/>
    </source>
</evidence>
<evidence type="ECO:0000313" key="3">
    <source>
        <dbReference type="Proteomes" id="UP000196074"/>
    </source>
</evidence>
<dbReference type="Pfam" id="PF08867">
    <property type="entry name" value="FRG"/>
    <property type="match status" value="1"/>
</dbReference>
<feature type="domain" description="FRG" evidence="1">
    <location>
        <begin position="106"/>
        <end position="225"/>
    </location>
</feature>
<proteinExistence type="predicted"/>
<dbReference type="InterPro" id="IPR014966">
    <property type="entry name" value="FRG-dom"/>
</dbReference>
<reference evidence="3" key="1">
    <citation type="submission" date="2017-04" db="EMBL/GenBank/DDBJ databases">
        <title>Function of individual gut microbiota members based on whole genome sequencing of pure cultures obtained from chicken caecum.</title>
        <authorList>
            <person name="Medvecky M."/>
            <person name="Cejkova D."/>
            <person name="Polansky O."/>
            <person name="Karasova D."/>
            <person name="Kubasova T."/>
            <person name="Cizek A."/>
            <person name="Rychlik I."/>
        </authorList>
    </citation>
    <scope>NUCLEOTIDE SEQUENCE [LARGE SCALE GENOMIC DNA]</scope>
    <source>
        <strain evidence="3">An144</strain>
    </source>
</reference>
<dbReference type="Proteomes" id="UP000196074">
    <property type="component" value="Unassembled WGS sequence"/>
</dbReference>
<dbReference type="SMART" id="SM00901">
    <property type="entry name" value="FRG"/>
    <property type="match status" value="1"/>
</dbReference>
<comment type="caution">
    <text evidence="2">The sequence shown here is derived from an EMBL/GenBank/DDBJ whole genome shotgun (WGS) entry which is preliminary data.</text>
</comment>
<name>A0A1Y4QXN1_9ENTE</name>
<gene>
    <name evidence="2" type="ORF">B5E88_07825</name>
</gene>
<sequence>MLNKEFNKENPYIEFKEVYREEDYFDIIELGVYYYSNNGLNKRPYKITRVDILNKDKVTSPRLSVLEGYIKSWNESIKNEKYPNDWQLFYLYKEIFQKLIHNKDVKQCYNYFRGQSDSRYELIPSAFRSNVKKDFLRDFEGIYEELARLFPNRLTYHELSKQKIKDRETQLSLLQHFGLKTTLLDITSNPFVAMLFMLSENIDNYKEPTLYFFQLDKYADKSKIFVEVVKNEWNERIIAQRGAFLNFDWAILPSENIEQDMDAKIPTIKLVLKFDEKELQETLQASIQSLLDIGLSEDDAIEFVSPLENEYAKDNLKSMDLIKKELMEKLHEYFYSEVDLFPDFEKRIQYISSQYNLDLNKQLNIESK</sequence>
<evidence type="ECO:0000259" key="1">
    <source>
        <dbReference type="SMART" id="SM00901"/>
    </source>
</evidence>
<accession>A0A1Y4QXN1</accession>